<dbReference type="EMBL" id="SGPJ01000016">
    <property type="protein sequence ID" value="THH01826.1"/>
    <property type="molecule type" value="Genomic_DNA"/>
</dbReference>
<evidence type="ECO:0000313" key="2">
    <source>
        <dbReference type="EMBL" id="THH01826.1"/>
    </source>
</evidence>
<name>A0A4S4KT46_9APHY</name>
<protein>
    <submittedName>
        <fullName evidence="2">Uncharacterized protein</fullName>
    </submittedName>
</protein>
<comment type="caution">
    <text evidence="2">The sequence shown here is derived from an EMBL/GenBank/DDBJ whole genome shotgun (WGS) entry which is preliminary data.</text>
</comment>
<sequence length="229" mass="25279">MDEAADFPKFMRDNDLQKLSEQKGTAFTLFLKLVVLAAKESSSEGEDGVVRALPASVRKILSLAVPVGSIPFKKAVEATPQEFSMLYNRFSAIAVAIYLEPTVSNLNNRLLQMRRPSLPRAAPANNGESQESQDDYGQFDIDLDDPELAAALGDEIESSSRQQLKSMEEATCRIMDADIVPALYYLVCKEYHELAGLVVQVSWFTTADGIGLDTLDWEWNPGNASRTLP</sequence>
<dbReference type="AlphaFoldDB" id="A0A4S4KT46"/>
<evidence type="ECO:0000256" key="1">
    <source>
        <dbReference type="SAM" id="MobiDB-lite"/>
    </source>
</evidence>
<reference evidence="2 3" key="1">
    <citation type="submission" date="2019-02" db="EMBL/GenBank/DDBJ databases">
        <title>Genome sequencing of the rare red list fungi Phlebia centrifuga.</title>
        <authorList>
            <person name="Buettner E."/>
            <person name="Kellner H."/>
        </authorList>
    </citation>
    <scope>NUCLEOTIDE SEQUENCE [LARGE SCALE GENOMIC DNA]</scope>
    <source>
        <strain evidence="2 3">DSM 108282</strain>
    </source>
</reference>
<gene>
    <name evidence="2" type="ORF">EW026_g939</name>
</gene>
<proteinExistence type="predicted"/>
<keyword evidence="3" id="KW-1185">Reference proteome</keyword>
<evidence type="ECO:0000313" key="3">
    <source>
        <dbReference type="Proteomes" id="UP000309038"/>
    </source>
</evidence>
<accession>A0A4S4KT46</accession>
<dbReference type="Proteomes" id="UP000309038">
    <property type="component" value="Unassembled WGS sequence"/>
</dbReference>
<feature type="region of interest" description="Disordered" evidence="1">
    <location>
        <begin position="119"/>
        <end position="138"/>
    </location>
</feature>
<organism evidence="2 3">
    <name type="scientific">Hermanssonia centrifuga</name>
    <dbReference type="NCBI Taxonomy" id="98765"/>
    <lineage>
        <taxon>Eukaryota</taxon>
        <taxon>Fungi</taxon>
        <taxon>Dikarya</taxon>
        <taxon>Basidiomycota</taxon>
        <taxon>Agaricomycotina</taxon>
        <taxon>Agaricomycetes</taxon>
        <taxon>Polyporales</taxon>
        <taxon>Meruliaceae</taxon>
        <taxon>Hermanssonia</taxon>
    </lineage>
</organism>